<organism evidence="2 3">
    <name type="scientific">Tanacetum coccineum</name>
    <dbReference type="NCBI Taxonomy" id="301880"/>
    <lineage>
        <taxon>Eukaryota</taxon>
        <taxon>Viridiplantae</taxon>
        <taxon>Streptophyta</taxon>
        <taxon>Embryophyta</taxon>
        <taxon>Tracheophyta</taxon>
        <taxon>Spermatophyta</taxon>
        <taxon>Magnoliopsida</taxon>
        <taxon>eudicotyledons</taxon>
        <taxon>Gunneridae</taxon>
        <taxon>Pentapetalae</taxon>
        <taxon>asterids</taxon>
        <taxon>campanulids</taxon>
        <taxon>Asterales</taxon>
        <taxon>Asteraceae</taxon>
        <taxon>Asteroideae</taxon>
        <taxon>Anthemideae</taxon>
        <taxon>Anthemidinae</taxon>
        <taxon>Tanacetum</taxon>
    </lineage>
</organism>
<keyword evidence="3" id="KW-1185">Reference proteome</keyword>
<feature type="compositionally biased region" description="Basic and acidic residues" evidence="1">
    <location>
        <begin position="31"/>
        <end position="44"/>
    </location>
</feature>
<dbReference type="Proteomes" id="UP001151760">
    <property type="component" value="Unassembled WGS sequence"/>
</dbReference>
<evidence type="ECO:0000313" key="3">
    <source>
        <dbReference type="Proteomes" id="UP001151760"/>
    </source>
</evidence>
<feature type="compositionally biased region" description="Basic and acidic residues" evidence="1">
    <location>
        <begin position="124"/>
        <end position="136"/>
    </location>
</feature>
<evidence type="ECO:0000256" key="1">
    <source>
        <dbReference type="SAM" id="MobiDB-lite"/>
    </source>
</evidence>
<protein>
    <submittedName>
        <fullName evidence="2">Uncharacterized protein</fullName>
    </submittedName>
</protein>
<accession>A0ABQ5DXG6</accession>
<gene>
    <name evidence="2" type="ORF">Tco_0941409</name>
</gene>
<feature type="region of interest" description="Disordered" evidence="1">
    <location>
        <begin position="99"/>
        <end position="156"/>
    </location>
</feature>
<dbReference type="EMBL" id="BQNB010015571">
    <property type="protein sequence ID" value="GJT41544.1"/>
    <property type="molecule type" value="Genomic_DNA"/>
</dbReference>
<reference evidence="2" key="1">
    <citation type="journal article" date="2022" name="Int. J. Mol. Sci.">
        <title>Draft Genome of Tanacetum Coccineum: Genomic Comparison of Closely Related Tanacetum-Family Plants.</title>
        <authorList>
            <person name="Yamashiro T."/>
            <person name="Shiraishi A."/>
            <person name="Nakayama K."/>
            <person name="Satake H."/>
        </authorList>
    </citation>
    <scope>NUCLEOTIDE SEQUENCE</scope>
</reference>
<sequence>MFNTVGERVRLRLELKLRLLWRKNKNRIKADHYTKHDSPDEAKNHPPPPRVWGDRTQDEWNELVDWIKDSDYLRQQEQEKELYRKQAEEAQQRAYLASLKTDQADQRANWRTQNNESNYGALDLAREKNNECSSGEKEEEEGEQQSSDDYSLEEEE</sequence>
<feature type="region of interest" description="Disordered" evidence="1">
    <location>
        <begin position="31"/>
        <end position="56"/>
    </location>
</feature>
<comment type="caution">
    <text evidence="2">The sequence shown here is derived from an EMBL/GenBank/DDBJ whole genome shotgun (WGS) entry which is preliminary data.</text>
</comment>
<reference evidence="2" key="2">
    <citation type="submission" date="2022-01" db="EMBL/GenBank/DDBJ databases">
        <authorList>
            <person name="Yamashiro T."/>
            <person name="Shiraishi A."/>
            <person name="Satake H."/>
            <person name="Nakayama K."/>
        </authorList>
    </citation>
    <scope>NUCLEOTIDE SEQUENCE</scope>
</reference>
<proteinExistence type="predicted"/>
<feature type="compositionally biased region" description="Polar residues" evidence="1">
    <location>
        <begin position="109"/>
        <end position="118"/>
    </location>
</feature>
<name>A0ABQ5DXG6_9ASTR</name>
<evidence type="ECO:0000313" key="2">
    <source>
        <dbReference type="EMBL" id="GJT41544.1"/>
    </source>
</evidence>